<evidence type="ECO:0000256" key="6">
    <source>
        <dbReference type="SAM" id="MobiDB-lite"/>
    </source>
</evidence>
<feature type="chain" id="PRO_5041233255" evidence="8">
    <location>
        <begin position="33"/>
        <end position="903"/>
    </location>
</feature>
<feature type="region of interest" description="Disordered" evidence="6">
    <location>
        <begin position="749"/>
        <end position="768"/>
    </location>
</feature>
<dbReference type="SUPFAM" id="SSF57535">
    <property type="entry name" value="Complement control module/SCR domain"/>
    <property type="match status" value="4"/>
</dbReference>
<evidence type="ECO:0000313" key="10">
    <source>
        <dbReference type="EMBL" id="CAI8016121.1"/>
    </source>
</evidence>
<evidence type="ECO:0000256" key="1">
    <source>
        <dbReference type="ARBA" id="ARBA00022659"/>
    </source>
</evidence>
<evidence type="ECO:0000259" key="9">
    <source>
        <dbReference type="PROSITE" id="PS50923"/>
    </source>
</evidence>
<keyword evidence="1 5" id="KW-0768">Sushi</keyword>
<dbReference type="EMBL" id="CASHTH010001496">
    <property type="protein sequence ID" value="CAI8016121.1"/>
    <property type="molecule type" value="Genomic_DNA"/>
</dbReference>
<dbReference type="Proteomes" id="UP001174909">
    <property type="component" value="Unassembled WGS sequence"/>
</dbReference>
<comment type="caution">
    <text evidence="5">Lacks conserved residue(s) required for the propagation of feature annotation.</text>
</comment>
<reference evidence="10" key="1">
    <citation type="submission" date="2023-03" db="EMBL/GenBank/DDBJ databases">
        <authorList>
            <person name="Steffen K."/>
            <person name="Cardenas P."/>
        </authorList>
    </citation>
    <scope>NUCLEOTIDE SEQUENCE</scope>
</reference>
<organism evidence="10 11">
    <name type="scientific">Geodia barretti</name>
    <name type="common">Barrett's horny sponge</name>
    <dbReference type="NCBI Taxonomy" id="519541"/>
    <lineage>
        <taxon>Eukaryota</taxon>
        <taxon>Metazoa</taxon>
        <taxon>Porifera</taxon>
        <taxon>Demospongiae</taxon>
        <taxon>Heteroscleromorpha</taxon>
        <taxon>Tetractinellida</taxon>
        <taxon>Astrophorina</taxon>
        <taxon>Geodiidae</taxon>
        <taxon>Geodia</taxon>
    </lineage>
</organism>
<keyword evidence="7" id="KW-0472">Membrane</keyword>
<evidence type="ECO:0000256" key="8">
    <source>
        <dbReference type="SAM" id="SignalP"/>
    </source>
</evidence>
<feature type="domain" description="Sushi" evidence="9">
    <location>
        <begin position="190"/>
        <end position="256"/>
    </location>
</feature>
<dbReference type="SMART" id="SM00032">
    <property type="entry name" value="CCP"/>
    <property type="match status" value="4"/>
</dbReference>
<keyword evidence="11" id="KW-1185">Reference proteome</keyword>
<keyword evidence="3" id="KW-1015">Disulfide bond</keyword>
<dbReference type="InterPro" id="IPR050350">
    <property type="entry name" value="Compl-Cell_Adhes-Reg"/>
</dbReference>
<evidence type="ECO:0000256" key="2">
    <source>
        <dbReference type="ARBA" id="ARBA00022737"/>
    </source>
</evidence>
<proteinExistence type="predicted"/>
<comment type="caution">
    <text evidence="10">The sequence shown here is derived from an EMBL/GenBank/DDBJ whole genome shotgun (WGS) entry which is preliminary data.</text>
</comment>
<feature type="transmembrane region" description="Helical" evidence="7">
    <location>
        <begin position="451"/>
        <end position="481"/>
    </location>
</feature>
<dbReference type="InterPro" id="IPR000436">
    <property type="entry name" value="Sushi_SCR_CCP_dom"/>
</dbReference>
<evidence type="ECO:0000256" key="7">
    <source>
        <dbReference type="SAM" id="Phobius"/>
    </source>
</evidence>
<keyword evidence="2" id="KW-0677">Repeat</keyword>
<evidence type="ECO:0000313" key="11">
    <source>
        <dbReference type="Proteomes" id="UP001174909"/>
    </source>
</evidence>
<dbReference type="InterPro" id="IPR035976">
    <property type="entry name" value="Sushi/SCR/CCP_sf"/>
</dbReference>
<dbReference type="CDD" id="cd00033">
    <property type="entry name" value="CCP"/>
    <property type="match status" value="4"/>
</dbReference>
<evidence type="ECO:0000256" key="4">
    <source>
        <dbReference type="ARBA" id="ARBA00023180"/>
    </source>
</evidence>
<evidence type="ECO:0000256" key="3">
    <source>
        <dbReference type="ARBA" id="ARBA00023157"/>
    </source>
</evidence>
<feature type="signal peptide" evidence="8">
    <location>
        <begin position="1"/>
        <end position="32"/>
    </location>
</feature>
<dbReference type="PANTHER" id="PTHR19325:SF575">
    <property type="entry name" value="LOCOMOTION-RELATED PROTEIN HIKARU GENKI"/>
    <property type="match status" value="1"/>
</dbReference>
<keyword evidence="4" id="KW-0325">Glycoprotein</keyword>
<dbReference type="Gene3D" id="2.10.70.10">
    <property type="entry name" value="Complement Module, domain 1"/>
    <property type="match status" value="4"/>
</dbReference>
<dbReference type="PANTHER" id="PTHR19325">
    <property type="entry name" value="COMPLEMENT COMPONENT-RELATED SUSHI DOMAIN-CONTAINING"/>
    <property type="match status" value="1"/>
</dbReference>
<sequence>MASNVSYSGFQRLVVRCLCALALLQFPCPTESVDEKIELSCQNSDQSCEEILRGELSNPLPDCEELGHGNLFSYSIDNTQLLQPSITLTVNSSQIDTDSQDNFLYTGYVIGYRGCTNNPTEQCSSYIARLPSSGDNWMHIVSPKDETKLLFPEEQCTFFGCFLYTEENVYGSCRKRILDDIFVKNITILATCPHPGDSVENGSVSFTLPPVDSTRYVGGTVANVTCDEGFAATYGGVSECQSDGTWNTTVLPTCKRQCDELETSIDGGWIEISDITRTVHTTATVTCYDKYYIGGGNIICGENGNWSQSRLPQCNPAKCPAVQTVEGGDVEVNSPVSRYKPSEGFFLVNTTITVTCHEYYTGGGSITCGNGKWTSSLPLCFPVECLEPMADVDHGSKEVNTPHNGSAVYDHYLVNTTIRVSCDKGYIGSGSITCGINGNWTSPLPSCSRSYWPIVASVVAVTLTLLLIIATVFIFCCKICWTHRYDKVQRFFMIQARNESLDPNYAPINIGLARKIQPNEYYPAFKDSITSLLSLTVATTEVQPLTRSQSLDDVLNMPHNITSPGLYIKESNNLSEGVTEKNLNRSCPSLPYVKYGSIKAGFITTKPSENEDEHSDIAFQFPERSATAVSSGGAYCPPTNVSGIKFVFKDSMYPPSSDKYLTGYGPFPKESTESIFISENVIADEFFTGHNLQDPAAIEEEAVSAPTHQPGYINFDGEEDSHDETLSFSPLSPQIPSGVTLAFATVDEPTGRTKHHSSDSASQTDSGSDFERYMNTCSGYTGEISFSCTVQSGYTGEPRSEVISESSVAKSSPGDIPGQSEGAVSFVPSENQPCAPISAYIRESDLCNRSRSPVGQMRKDLVIPRATQSITDHNSSTGSQFPQINSGLLGYVISKEPSTSSTA</sequence>
<gene>
    <name evidence="10" type="ORF">GBAR_LOCUS9915</name>
</gene>
<protein>
    <submittedName>
        <fullName evidence="10">Sushi, von Willebrand factor type A, EGF and pentraxin domain-containing protein 1</fullName>
    </submittedName>
</protein>
<dbReference type="PROSITE" id="PS50923">
    <property type="entry name" value="SUSHI"/>
    <property type="match status" value="3"/>
</dbReference>
<keyword evidence="8" id="KW-0732">Signal</keyword>
<feature type="domain" description="Sushi" evidence="9">
    <location>
        <begin position="317"/>
        <end position="382"/>
    </location>
</feature>
<keyword evidence="7" id="KW-1133">Transmembrane helix</keyword>
<evidence type="ECO:0000256" key="5">
    <source>
        <dbReference type="PROSITE-ProRule" id="PRU00302"/>
    </source>
</evidence>
<dbReference type="AlphaFoldDB" id="A0AA35WG76"/>
<keyword evidence="7" id="KW-0812">Transmembrane</keyword>
<dbReference type="Pfam" id="PF00084">
    <property type="entry name" value="Sushi"/>
    <property type="match status" value="3"/>
</dbReference>
<name>A0AA35WG76_GEOBA</name>
<feature type="domain" description="Sushi" evidence="9">
    <location>
        <begin position="383"/>
        <end position="449"/>
    </location>
</feature>
<accession>A0AA35WG76</accession>